<dbReference type="GO" id="GO:0035861">
    <property type="term" value="C:site of double-strand break"/>
    <property type="evidence" value="ECO:0007669"/>
    <property type="project" value="TreeGrafter"/>
</dbReference>
<protein>
    <recommendedName>
        <fullName evidence="7">WD40 repeat-like protein</fullName>
    </recommendedName>
</protein>
<feature type="compositionally biased region" description="Basic and acidic residues" evidence="4">
    <location>
        <begin position="68"/>
        <end position="87"/>
    </location>
</feature>
<name>A0AAD4D5T3_9FUNG</name>
<dbReference type="PROSITE" id="PS50294">
    <property type="entry name" value="WD_REPEATS_REGION"/>
    <property type="match status" value="2"/>
</dbReference>
<feature type="compositionally biased region" description="Basic and acidic residues" evidence="4">
    <location>
        <begin position="584"/>
        <end position="601"/>
    </location>
</feature>
<dbReference type="InterPro" id="IPR036322">
    <property type="entry name" value="WD40_repeat_dom_sf"/>
</dbReference>
<accession>A0AAD4D5T3</accession>
<keyword evidence="6" id="KW-1185">Reference proteome</keyword>
<feature type="region of interest" description="Disordered" evidence="4">
    <location>
        <begin position="504"/>
        <end position="533"/>
    </location>
</feature>
<dbReference type="SMART" id="SM00320">
    <property type="entry name" value="WD40"/>
    <property type="match status" value="6"/>
</dbReference>
<evidence type="ECO:0000256" key="4">
    <source>
        <dbReference type="SAM" id="MobiDB-lite"/>
    </source>
</evidence>
<feature type="region of interest" description="Disordered" evidence="4">
    <location>
        <begin position="569"/>
        <end position="601"/>
    </location>
</feature>
<dbReference type="AlphaFoldDB" id="A0AAD4D5T3"/>
<evidence type="ECO:0008006" key="7">
    <source>
        <dbReference type="Google" id="ProtNLM"/>
    </source>
</evidence>
<dbReference type="PANTHER" id="PTHR16017">
    <property type="entry name" value="GASTRULATION DEFECTIVE PROTEIN 1-RELATED"/>
    <property type="match status" value="1"/>
</dbReference>
<feature type="compositionally biased region" description="Basic and acidic residues" evidence="4">
    <location>
        <begin position="509"/>
        <end position="520"/>
    </location>
</feature>
<evidence type="ECO:0000256" key="2">
    <source>
        <dbReference type="ARBA" id="ARBA00022737"/>
    </source>
</evidence>
<evidence type="ECO:0000256" key="3">
    <source>
        <dbReference type="PROSITE-ProRule" id="PRU00221"/>
    </source>
</evidence>
<feature type="repeat" description="WD" evidence="3">
    <location>
        <begin position="231"/>
        <end position="273"/>
    </location>
</feature>
<gene>
    <name evidence="5" type="ORF">BGZ95_002222</name>
</gene>
<reference evidence="5" key="1">
    <citation type="journal article" date="2020" name="Fungal Divers.">
        <title>Resolving the Mortierellaceae phylogeny through synthesis of multi-gene phylogenetics and phylogenomics.</title>
        <authorList>
            <person name="Vandepol N."/>
            <person name="Liber J."/>
            <person name="Desiro A."/>
            <person name="Na H."/>
            <person name="Kennedy M."/>
            <person name="Barry K."/>
            <person name="Grigoriev I.V."/>
            <person name="Miller A.N."/>
            <person name="O'Donnell K."/>
            <person name="Stajich J.E."/>
            <person name="Bonito G."/>
        </authorList>
    </citation>
    <scope>NUCLEOTIDE SEQUENCE</scope>
    <source>
        <strain evidence="5">NRRL 28262</strain>
    </source>
</reference>
<feature type="repeat" description="WD" evidence="3">
    <location>
        <begin position="130"/>
        <end position="162"/>
    </location>
</feature>
<organism evidence="5 6">
    <name type="scientific">Linnemannia exigua</name>
    <dbReference type="NCBI Taxonomy" id="604196"/>
    <lineage>
        <taxon>Eukaryota</taxon>
        <taxon>Fungi</taxon>
        <taxon>Fungi incertae sedis</taxon>
        <taxon>Mucoromycota</taxon>
        <taxon>Mortierellomycotina</taxon>
        <taxon>Mortierellomycetes</taxon>
        <taxon>Mortierellales</taxon>
        <taxon>Mortierellaceae</taxon>
        <taxon>Linnemannia</taxon>
    </lineage>
</organism>
<dbReference type="Gene3D" id="2.130.10.10">
    <property type="entry name" value="YVTN repeat-like/Quinoprotein amine dehydrogenase"/>
    <property type="match status" value="2"/>
</dbReference>
<proteinExistence type="predicted"/>
<dbReference type="PRINTS" id="PR00320">
    <property type="entry name" value="GPROTEINBRPT"/>
</dbReference>
<feature type="region of interest" description="Disordered" evidence="4">
    <location>
        <begin position="1"/>
        <end position="124"/>
    </location>
</feature>
<feature type="compositionally biased region" description="Acidic residues" evidence="4">
    <location>
        <begin position="100"/>
        <end position="114"/>
    </location>
</feature>
<dbReference type="Proteomes" id="UP001194580">
    <property type="component" value="Unassembled WGS sequence"/>
</dbReference>
<feature type="repeat" description="WD" evidence="3">
    <location>
        <begin position="337"/>
        <end position="369"/>
    </location>
</feature>
<dbReference type="Pfam" id="PF00400">
    <property type="entry name" value="WD40"/>
    <property type="match status" value="4"/>
</dbReference>
<comment type="caution">
    <text evidence="5">The sequence shown here is derived from an EMBL/GenBank/DDBJ whole genome shotgun (WGS) entry which is preliminary data.</text>
</comment>
<evidence type="ECO:0000313" key="5">
    <source>
        <dbReference type="EMBL" id="KAG0269026.1"/>
    </source>
</evidence>
<keyword evidence="2" id="KW-0677">Repeat</keyword>
<dbReference type="InterPro" id="IPR051858">
    <property type="entry name" value="WD_repeat_GAD-1"/>
</dbReference>
<evidence type="ECO:0000313" key="6">
    <source>
        <dbReference type="Proteomes" id="UP001194580"/>
    </source>
</evidence>
<dbReference type="EMBL" id="JAAAIL010001462">
    <property type="protein sequence ID" value="KAG0269026.1"/>
    <property type="molecule type" value="Genomic_DNA"/>
</dbReference>
<sequence length="601" mass="66681">MDDSDFAKYFPASFGKSSSSSKPKVKPEPRKAQADDGMDSLRAFMPTSFGKQKPAKSSVNTNSTSYDSPKKPTDQAIDSKDAFKPQLKDSSATNDRDNVDDHDEDEEDDDDDSSESPSSTVIPISHEITLNEHSKTISAMALDPAGARLVTGGYDFNVCFWDFAGMDTRFRPFRSMEPCGAHQIHELKYSLTGDKILIISGEAKARIYDRNGMEVADYQKGDPYIRDLRLTSGHVAALTSGAWHPYTKDRFITSSTDGTIRLWDVENTRKQADVIAYKTKERGGRTPVTAVAYSSDGRMIAGAGGDGTISLYPSTGPFLKTIHTIENAHVKGTETSSIIFSRDSQRMVTRGGDDTVKLWDTRNFKHPLSVAEDVASLNSEANVIFSPDERLILTGTGVKKNEGYGKIIMMNSENLEVVRTVSVSQSSVVRVLWHDKLNQIVAGNADGTARVFYDPEVSTKGAKLCATKTPKKRAVDDYEIDRPIITPHALRMFKEDNNVVSNKRKLEKMRKDPVASHRPEMPLTGPGKAGKVGTNMTHQALTGFSKDTTREEDPRAALLKYAEMTEKDPQWITPAYKKNQPKTVYDDRPDDADHRELKRKK</sequence>
<evidence type="ECO:0000256" key="1">
    <source>
        <dbReference type="ARBA" id="ARBA00022574"/>
    </source>
</evidence>
<dbReference type="GO" id="GO:0005634">
    <property type="term" value="C:nucleus"/>
    <property type="evidence" value="ECO:0007669"/>
    <property type="project" value="TreeGrafter"/>
</dbReference>
<dbReference type="InterPro" id="IPR001680">
    <property type="entry name" value="WD40_rpt"/>
</dbReference>
<feature type="compositionally biased region" description="Polar residues" evidence="4">
    <location>
        <begin position="55"/>
        <end position="67"/>
    </location>
</feature>
<dbReference type="InterPro" id="IPR020472">
    <property type="entry name" value="WD40_PAC1"/>
</dbReference>
<dbReference type="InterPro" id="IPR015943">
    <property type="entry name" value="WD40/YVTN_repeat-like_dom_sf"/>
</dbReference>
<keyword evidence="1 3" id="KW-0853">WD repeat</keyword>
<dbReference type="PANTHER" id="PTHR16017:SF0">
    <property type="entry name" value="WD REPEAT-CONTAINING PROTEIN 70"/>
    <property type="match status" value="1"/>
</dbReference>
<dbReference type="SUPFAM" id="SSF50978">
    <property type="entry name" value="WD40 repeat-like"/>
    <property type="match status" value="1"/>
</dbReference>
<feature type="compositionally biased region" description="Basic and acidic residues" evidence="4">
    <location>
        <begin position="25"/>
        <end position="34"/>
    </location>
</feature>
<dbReference type="PROSITE" id="PS50082">
    <property type="entry name" value="WD_REPEATS_2"/>
    <property type="match status" value="3"/>
</dbReference>